<dbReference type="GO" id="GO:0003677">
    <property type="term" value="F:DNA binding"/>
    <property type="evidence" value="ECO:0007669"/>
    <property type="project" value="InterPro"/>
</dbReference>
<dbReference type="SUPFAM" id="SSF47413">
    <property type="entry name" value="lambda repressor-like DNA-binding domains"/>
    <property type="match status" value="1"/>
</dbReference>
<evidence type="ECO:0000313" key="3">
    <source>
        <dbReference type="Proteomes" id="UP000190105"/>
    </source>
</evidence>
<dbReference type="Gene3D" id="1.10.260.40">
    <property type="entry name" value="lambda repressor-like DNA-binding domains"/>
    <property type="match status" value="1"/>
</dbReference>
<sequence length="124" mass="14685">MNSNVNSFGEFIAKKREEKEITLREMAKKLDITPPYLSDIEKDRRNPPEKSKLDLIAQILNLSEDEKRYMYDLAGKKRNEVSPDLPDYIMERDYVRMALRKAMDVNAGEKEWLKFVEELEKRGE</sequence>
<dbReference type="SMART" id="SM00530">
    <property type="entry name" value="HTH_XRE"/>
    <property type="match status" value="1"/>
</dbReference>
<dbReference type="EMBL" id="FUYH01000006">
    <property type="protein sequence ID" value="SKA84351.1"/>
    <property type="molecule type" value="Genomic_DNA"/>
</dbReference>
<accession>A0A1T4X651</accession>
<proteinExistence type="predicted"/>
<dbReference type="Pfam" id="PF01381">
    <property type="entry name" value="HTH_3"/>
    <property type="match status" value="1"/>
</dbReference>
<organism evidence="2 3">
    <name type="scientific">Caloramator quimbayensis</name>
    <dbReference type="NCBI Taxonomy" id="1147123"/>
    <lineage>
        <taxon>Bacteria</taxon>
        <taxon>Bacillati</taxon>
        <taxon>Bacillota</taxon>
        <taxon>Clostridia</taxon>
        <taxon>Eubacteriales</taxon>
        <taxon>Clostridiaceae</taxon>
        <taxon>Caloramator</taxon>
    </lineage>
</organism>
<protein>
    <submittedName>
        <fullName evidence="2">Helix-turn-helix</fullName>
    </submittedName>
</protein>
<dbReference type="PROSITE" id="PS50943">
    <property type="entry name" value="HTH_CROC1"/>
    <property type="match status" value="1"/>
</dbReference>
<evidence type="ECO:0000259" key="1">
    <source>
        <dbReference type="PROSITE" id="PS50943"/>
    </source>
</evidence>
<dbReference type="OrthoDB" id="2056359at2"/>
<dbReference type="RefSeq" id="WP_078695997.1">
    <property type="nucleotide sequence ID" value="NZ_FUYH01000006.1"/>
</dbReference>
<feature type="domain" description="HTH cro/C1-type" evidence="1">
    <location>
        <begin position="12"/>
        <end position="67"/>
    </location>
</feature>
<dbReference type="CDD" id="cd00093">
    <property type="entry name" value="HTH_XRE"/>
    <property type="match status" value="1"/>
</dbReference>
<name>A0A1T4X651_9CLOT</name>
<reference evidence="3" key="1">
    <citation type="submission" date="2017-02" db="EMBL/GenBank/DDBJ databases">
        <authorList>
            <person name="Varghese N."/>
            <person name="Submissions S."/>
        </authorList>
    </citation>
    <scope>NUCLEOTIDE SEQUENCE [LARGE SCALE GENOMIC DNA]</scope>
    <source>
        <strain evidence="3">USBA 833</strain>
    </source>
</reference>
<dbReference type="STRING" id="1147123.SAMN05443428_1062"/>
<dbReference type="InterPro" id="IPR001387">
    <property type="entry name" value="Cro/C1-type_HTH"/>
</dbReference>
<dbReference type="Proteomes" id="UP000190105">
    <property type="component" value="Unassembled WGS sequence"/>
</dbReference>
<keyword evidence="3" id="KW-1185">Reference proteome</keyword>
<gene>
    <name evidence="2" type="ORF">SAMN05443428_1062</name>
</gene>
<evidence type="ECO:0000313" key="2">
    <source>
        <dbReference type="EMBL" id="SKA84351.1"/>
    </source>
</evidence>
<dbReference type="InterPro" id="IPR010982">
    <property type="entry name" value="Lambda_DNA-bd_dom_sf"/>
</dbReference>
<dbReference type="AlphaFoldDB" id="A0A1T4X651"/>